<keyword evidence="22" id="KW-0732">Signal</keyword>
<dbReference type="GO" id="GO:0005886">
    <property type="term" value="C:plasma membrane"/>
    <property type="evidence" value="ECO:0007669"/>
    <property type="project" value="UniProtKB-SubCell"/>
</dbReference>
<evidence type="ECO:0000256" key="4">
    <source>
        <dbReference type="ARBA" id="ARBA00022475"/>
    </source>
</evidence>
<evidence type="ECO:0000256" key="8">
    <source>
        <dbReference type="ARBA" id="ARBA00022832"/>
    </source>
</evidence>
<keyword evidence="8" id="KW-0443">Lipid metabolism</keyword>
<organism evidence="25 26">
    <name type="scientific">Gryllus longicercus</name>
    <dbReference type="NCBI Taxonomy" id="2509291"/>
    <lineage>
        <taxon>Eukaryota</taxon>
        <taxon>Metazoa</taxon>
        <taxon>Ecdysozoa</taxon>
        <taxon>Arthropoda</taxon>
        <taxon>Hexapoda</taxon>
        <taxon>Insecta</taxon>
        <taxon>Pterygota</taxon>
        <taxon>Neoptera</taxon>
        <taxon>Polyneoptera</taxon>
        <taxon>Orthoptera</taxon>
        <taxon>Ensifera</taxon>
        <taxon>Gryllidea</taxon>
        <taxon>Grylloidea</taxon>
        <taxon>Gryllidae</taxon>
        <taxon>Gryllinae</taxon>
        <taxon>Gryllus</taxon>
    </lineage>
</organism>
<evidence type="ECO:0000256" key="10">
    <source>
        <dbReference type="ARBA" id="ARBA00022989"/>
    </source>
</evidence>
<dbReference type="GO" id="GO:0005524">
    <property type="term" value="F:ATP binding"/>
    <property type="evidence" value="ECO:0007669"/>
    <property type="project" value="UniProtKB-KW"/>
</dbReference>
<gene>
    <name evidence="25" type="ORF">R5R35_005068</name>
</gene>
<keyword evidence="10" id="KW-1133">Transmembrane helix</keyword>
<dbReference type="FunFam" id="3.30.300.30:FF:000002">
    <property type="entry name" value="Long-chain fatty acid transport protein 1"/>
    <property type="match status" value="1"/>
</dbReference>
<evidence type="ECO:0000256" key="3">
    <source>
        <dbReference type="ARBA" id="ARBA00022448"/>
    </source>
</evidence>
<evidence type="ECO:0000313" key="26">
    <source>
        <dbReference type="Proteomes" id="UP001378592"/>
    </source>
</evidence>
<feature type="domain" description="AMP-dependent synthetase/ligase" evidence="23">
    <location>
        <begin position="75"/>
        <end position="404"/>
    </location>
</feature>
<keyword evidence="6" id="KW-0812">Transmembrane</keyword>
<evidence type="ECO:0000313" key="25">
    <source>
        <dbReference type="EMBL" id="KAK7791656.1"/>
    </source>
</evidence>
<proteinExistence type="inferred from homology"/>
<evidence type="ECO:0000256" key="12">
    <source>
        <dbReference type="ARBA" id="ARBA00023136"/>
    </source>
</evidence>
<dbReference type="Pfam" id="PF13193">
    <property type="entry name" value="AMP-binding_C"/>
    <property type="match status" value="1"/>
</dbReference>
<dbReference type="SUPFAM" id="SSF56801">
    <property type="entry name" value="Acetyl-CoA synthetase-like"/>
    <property type="match status" value="1"/>
</dbReference>
<dbReference type="Gene3D" id="3.40.50.12780">
    <property type="entry name" value="N-terminal domain of ligase-like"/>
    <property type="match status" value="1"/>
</dbReference>
<dbReference type="EC" id="6.2.1.3" evidence="14"/>
<dbReference type="InterPro" id="IPR025110">
    <property type="entry name" value="AMP-bd_C"/>
</dbReference>
<keyword evidence="4" id="KW-1003">Cell membrane</keyword>
<keyword evidence="13" id="KW-0576">Peroxisome</keyword>
<protein>
    <recommendedName>
        <fullName evidence="20">Very long-chain fatty acid transport protein</fullName>
        <ecNumber evidence="14">6.2.1.3</ecNumber>
    </recommendedName>
    <alternativeName>
        <fullName evidence="16">Long-chain-fatty-acid--CoA ligase</fullName>
    </alternativeName>
    <alternativeName>
        <fullName evidence="21">Very-long-chain acyl-CoA synthetase</fullName>
    </alternativeName>
</protein>
<dbReference type="EMBL" id="JAZDUA010000514">
    <property type="protein sequence ID" value="KAK7791656.1"/>
    <property type="molecule type" value="Genomic_DNA"/>
</dbReference>
<dbReference type="InterPro" id="IPR045851">
    <property type="entry name" value="AMP-bd_C_sf"/>
</dbReference>
<evidence type="ECO:0000256" key="14">
    <source>
        <dbReference type="ARBA" id="ARBA00026121"/>
    </source>
</evidence>
<dbReference type="GO" id="GO:0005324">
    <property type="term" value="F:long-chain fatty acid transmembrane transporter activity"/>
    <property type="evidence" value="ECO:0007669"/>
    <property type="project" value="TreeGrafter"/>
</dbReference>
<dbReference type="GO" id="GO:0044539">
    <property type="term" value="P:long-chain fatty acid import into cell"/>
    <property type="evidence" value="ECO:0007669"/>
    <property type="project" value="TreeGrafter"/>
</dbReference>
<dbReference type="AlphaFoldDB" id="A0AAN9V967"/>
<evidence type="ECO:0000256" key="20">
    <source>
        <dbReference type="ARBA" id="ARBA00068795"/>
    </source>
</evidence>
<evidence type="ECO:0000256" key="19">
    <source>
        <dbReference type="ARBA" id="ARBA00060276"/>
    </source>
</evidence>
<dbReference type="FunFam" id="3.40.50.12780:FF:000019">
    <property type="entry name" value="Long-chain fatty acid transporter"/>
    <property type="match status" value="1"/>
</dbReference>
<evidence type="ECO:0000259" key="23">
    <source>
        <dbReference type="Pfam" id="PF00501"/>
    </source>
</evidence>
<comment type="subcellular location">
    <subcellularLocation>
        <location evidence="1">Cell membrane</location>
        <topology evidence="1">Multi-pass membrane protein</topology>
    </subcellularLocation>
    <subcellularLocation>
        <location evidence="17">Peroxisome membrane</location>
    </subcellularLocation>
</comment>
<dbReference type="PANTHER" id="PTHR43107">
    <property type="entry name" value="LONG-CHAIN FATTY ACID TRANSPORT PROTEIN"/>
    <property type="match status" value="1"/>
</dbReference>
<keyword evidence="8" id="KW-0276">Fatty acid metabolism</keyword>
<evidence type="ECO:0000256" key="11">
    <source>
        <dbReference type="ARBA" id="ARBA00023055"/>
    </source>
</evidence>
<dbReference type="Gene3D" id="3.30.300.30">
    <property type="match status" value="1"/>
</dbReference>
<evidence type="ECO:0000256" key="18">
    <source>
        <dbReference type="ARBA" id="ARBA00048666"/>
    </source>
</evidence>
<feature type="signal peptide" evidence="22">
    <location>
        <begin position="1"/>
        <end position="16"/>
    </location>
</feature>
<keyword evidence="5" id="KW-0436">Ligase</keyword>
<comment type="function">
    <text evidence="19">Acyl-CoA synthetase required for both the import of long chain fatty acids (LCFAs) (C14-C18) and the activation very long chain fatty acids (VLCFAs) (C20-C26) by esterification of the fatty acids into metabolically active CoA-thioesters for subsequent degradation or incorporation into phospholipids. The transport and fatty acyl-CoA synthetase activities are genetically separable and are thus independent activities. Esterifies VLCFAs in the peroxisome matrix. The VLCFAs are actively transported into peroxisomes by a PXA1-PXA2 heterodimeric transporter in the peroxisomal membrane.</text>
</comment>
<evidence type="ECO:0000256" key="7">
    <source>
        <dbReference type="ARBA" id="ARBA00022741"/>
    </source>
</evidence>
<keyword evidence="3" id="KW-0813">Transport</keyword>
<keyword evidence="11" id="KW-0445">Lipid transport</keyword>
<comment type="catalytic activity">
    <reaction evidence="18">
        <text>tetracosanoate + ATP + CoA = tetracosanoyl-CoA + AMP + diphosphate</text>
        <dbReference type="Rhea" id="RHEA:33639"/>
        <dbReference type="ChEBI" id="CHEBI:30616"/>
        <dbReference type="ChEBI" id="CHEBI:31014"/>
        <dbReference type="ChEBI" id="CHEBI:33019"/>
        <dbReference type="ChEBI" id="CHEBI:57287"/>
        <dbReference type="ChEBI" id="CHEBI:65052"/>
        <dbReference type="ChEBI" id="CHEBI:456215"/>
    </reaction>
    <physiologicalReaction direction="left-to-right" evidence="18">
        <dbReference type="Rhea" id="RHEA:33640"/>
    </physiologicalReaction>
</comment>
<keyword evidence="26" id="KW-1185">Reference proteome</keyword>
<evidence type="ECO:0000256" key="16">
    <source>
        <dbReference type="ARBA" id="ARBA00041297"/>
    </source>
</evidence>
<dbReference type="InterPro" id="IPR000873">
    <property type="entry name" value="AMP-dep_synth/lig_dom"/>
</dbReference>
<evidence type="ECO:0000256" key="15">
    <source>
        <dbReference type="ARBA" id="ARBA00036527"/>
    </source>
</evidence>
<feature type="domain" description="AMP-binding enzyme C-terminal" evidence="24">
    <location>
        <begin position="511"/>
        <end position="586"/>
    </location>
</feature>
<evidence type="ECO:0000256" key="22">
    <source>
        <dbReference type="SAM" id="SignalP"/>
    </source>
</evidence>
<dbReference type="GO" id="GO:0004467">
    <property type="term" value="F:long-chain fatty acid-CoA ligase activity"/>
    <property type="evidence" value="ECO:0007669"/>
    <property type="project" value="UniProtKB-EC"/>
</dbReference>
<dbReference type="GO" id="GO:0005789">
    <property type="term" value="C:endoplasmic reticulum membrane"/>
    <property type="evidence" value="ECO:0007669"/>
    <property type="project" value="TreeGrafter"/>
</dbReference>
<evidence type="ECO:0000256" key="2">
    <source>
        <dbReference type="ARBA" id="ARBA00006432"/>
    </source>
</evidence>
<dbReference type="PANTHER" id="PTHR43107:SF15">
    <property type="entry name" value="FATTY ACID TRANSPORT PROTEIN 3, ISOFORM A"/>
    <property type="match status" value="1"/>
</dbReference>
<evidence type="ECO:0000256" key="5">
    <source>
        <dbReference type="ARBA" id="ARBA00022598"/>
    </source>
</evidence>
<evidence type="ECO:0000256" key="13">
    <source>
        <dbReference type="ARBA" id="ARBA00023140"/>
    </source>
</evidence>
<evidence type="ECO:0000256" key="6">
    <source>
        <dbReference type="ARBA" id="ARBA00022692"/>
    </source>
</evidence>
<dbReference type="InterPro" id="IPR042099">
    <property type="entry name" value="ANL_N_sf"/>
</dbReference>
<comment type="catalytic activity">
    <reaction evidence="15">
        <text>a very long-chain fatty acid + ATP + CoA = a very long-chain fatty acyl-CoA + AMP + diphosphate</text>
        <dbReference type="Rhea" id="RHEA:54536"/>
        <dbReference type="ChEBI" id="CHEBI:30616"/>
        <dbReference type="ChEBI" id="CHEBI:33019"/>
        <dbReference type="ChEBI" id="CHEBI:57287"/>
        <dbReference type="ChEBI" id="CHEBI:58950"/>
        <dbReference type="ChEBI" id="CHEBI:138261"/>
        <dbReference type="ChEBI" id="CHEBI:456215"/>
    </reaction>
    <physiologicalReaction direction="left-to-right" evidence="15">
        <dbReference type="Rhea" id="RHEA:54537"/>
    </physiologicalReaction>
</comment>
<feature type="chain" id="PRO_5042880781" description="Very long-chain fatty acid transport protein" evidence="22">
    <location>
        <begin position="17"/>
        <end position="634"/>
    </location>
</feature>
<dbReference type="PROSITE" id="PS00455">
    <property type="entry name" value="AMP_BINDING"/>
    <property type="match status" value="1"/>
</dbReference>
<evidence type="ECO:0000259" key="24">
    <source>
        <dbReference type="Pfam" id="PF13193"/>
    </source>
</evidence>
<keyword evidence="12" id="KW-0472">Membrane</keyword>
<dbReference type="NCBIfam" id="NF006134">
    <property type="entry name" value="PRK08279.1"/>
    <property type="match status" value="1"/>
</dbReference>
<dbReference type="InterPro" id="IPR020845">
    <property type="entry name" value="AMP-binding_CS"/>
</dbReference>
<keyword evidence="7" id="KW-0547">Nucleotide-binding</keyword>
<dbReference type="GO" id="GO:0005778">
    <property type="term" value="C:peroxisomal membrane"/>
    <property type="evidence" value="ECO:0007669"/>
    <property type="project" value="UniProtKB-SubCell"/>
</dbReference>
<evidence type="ECO:0000256" key="9">
    <source>
        <dbReference type="ARBA" id="ARBA00022840"/>
    </source>
</evidence>
<evidence type="ECO:0000256" key="21">
    <source>
        <dbReference type="ARBA" id="ARBA00078285"/>
    </source>
</evidence>
<sequence length="634" mass="68970">MLAALGALARAPLALALSLAPLALLALVALAPFRRRLYVILVTLPRDLKLVYRFAKIYIISYLLNGKNVSVVTKFREQVAKHPNKACYIFEDTVWTFADVEKYSNKVARVFRKQGLGEGDAVSLVMENRPEFVCLWLGLAKLRVVTALVNTNLRQGPLAHSLRVAKSRAIIASAALAPAAREVETQLPLFVLGAGGDAVGEGGAVALEPLLAEEEPLPPEGVPPPGFRDPLLYIYTSGTTGLPKAAVMLNSRYLLMCAAASVMSRFRPDDVLYCPLPLYHSAGGVLGVGAALYGGLTVVMRAKFSASAYFPDCVRHGCTVGQYIGEICRYLLAVPPRPEDTAHRVRLLLGNGMRPQIWATFVQRFKVPQIRELYGATEGNTNIVNVDETVGAVGFLPRCLPAAVLPMALVRVDDASGLPLRGADGFCQRCDAGEPGMAIGIIDQKNVIREFHGYVDKKESEKKIICDVFKKGDKAFLSGDILVMDEYGYLFFKDRRGDTFRWKGENVSTAEVEAVISNVIDLKDATVYGVEVPGAEGRAGMVAVQDPEGSLDLQRLAAGVERSLPGYARPLFVRVTPRLQLTGTFKLKKTELQNEGFDPARVAPGDSLYVLQGGAYRPLTPDMHRQILDGSLRL</sequence>
<reference evidence="25 26" key="1">
    <citation type="submission" date="2024-03" db="EMBL/GenBank/DDBJ databases">
        <title>The genome assembly and annotation of the cricket Gryllus longicercus Weissman &amp; Gray.</title>
        <authorList>
            <person name="Szrajer S."/>
            <person name="Gray D."/>
            <person name="Ylla G."/>
        </authorList>
    </citation>
    <scope>NUCLEOTIDE SEQUENCE [LARGE SCALE GENOMIC DNA]</scope>
    <source>
        <strain evidence="25">DAG 2021-001</strain>
        <tissue evidence="25">Whole body minus gut</tissue>
    </source>
</reference>
<evidence type="ECO:0000256" key="17">
    <source>
        <dbReference type="ARBA" id="ARBA00046271"/>
    </source>
</evidence>
<dbReference type="Pfam" id="PF00501">
    <property type="entry name" value="AMP-binding"/>
    <property type="match status" value="1"/>
</dbReference>
<dbReference type="Proteomes" id="UP001378592">
    <property type="component" value="Unassembled WGS sequence"/>
</dbReference>
<comment type="similarity">
    <text evidence="2">Belongs to the ATP-dependent AMP-binding enzyme family.</text>
</comment>
<keyword evidence="9" id="KW-0067">ATP-binding</keyword>
<evidence type="ECO:0000256" key="1">
    <source>
        <dbReference type="ARBA" id="ARBA00004651"/>
    </source>
</evidence>
<comment type="caution">
    <text evidence="25">The sequence shown here is derived from an EMBL/GenBank/DDBJ whole genome shotgun (WGS) entry which is preliminary data.</text>
</comment>
<accession>A0AAN9V967</accession>
<name>A0AAN9V967_9ORTH</name>